<dbReference type="Proteomes" id="UP000242660">
    <property type="component" value="Unassembled WGS sequence"/>
</dbReference>
<accession>A0ABX5FHW4</accession>
<name>A0ABX5FHW4_9BURK</name>
<protein>
    <submittedName>
        <fullName evidence="1">Uncharacterized protein</fullName>
    </submittedName>
</protein>
<comment type="caution">
    <text evidence="1">The sequence shown here is derived from an EMBL/GenBank/DDBJ whole genome shotgun (WGS) entry which is preliminary data.</text>
</comment>
<dbReference type="EMBL" id="MUHY01000001">
    <property type="protein sequence ID" value="PSB92482.1"/>
    <property type="molecule type" value="Genomic_DNA"/>
</dbReference>
<evidence type="ECO:0000313" key="1">
    <source>
        <dbReference type="EMBL" id="PSB92482.1"/>
    </source>
</evidence>
<evidence type="ECO:0000313" key="2">
    <source>
        <dbReference type="Proteomes" id="UP000242660"/>
    </source>
</evidence>
<reference evidence="1 2" key="1">
    <citation type="journal article" date="2017" name="Front. Microbiol.">
        <title>Genome of Ca. Pandoraea novymonadis, an Endosymbiotic Bacterium of the Trypanosomatid Novymonas esmeraldas.</title>
        <authorList>
            <person name="Kostygov A.Y."/>
            <person name="Butenko A."/>
            <person name="Nenarokova A."/>
            <person name="Tashyreva D."/>
            <person name="Flegontov P."/>
            <person name="Lukes J."/>
            <person name="Yurchenko V."/>
        </authorList>
    </citation>
    <scope>NUCLEOTIDE SEQUENCE [LARGE SCALE GENOMIC DNA]</scope>
    <source>
        <strain evidence="1 2">E262</strain>
    </source>
</reference>
<organism evidence="1 2">
    <name type="scientific">Candidatus Pandoraea novymonadis</name>
    <dbReference type="NCBI Taxonomy" id="1808959"/>
    <lineage>
        <taxon>Bacteria</taxon>
        <taxon>Pseudomonadati</taxon>
        <taxon>Pseudomonadota</taxon>
        <taxon>Betaproteobacteria</taxon>
        <taxon>Burkholderiales</taxon>
        <taxon>Burkholderiaceae</taxon>
        <taxon>Pandoraea</taxon>
    </lineage>
</organism>
<sequence length="36" mass="4001">MMIFAGGPIAAKIAFRLNFFLTLNVWKGYGGFLTSF</sequence>
<gene>
    <name evidence="1" type="ORF">BZL35_00728</name>
</gene>
<keyword evidence="2" id="KW-1185">Reference proteome</keyword>
<proteinExistence type="predicted"/>